<dbReference type="EMBL" id="BMCK01000004">
    <property type="protein sequence ID" value="GGD24216.1"/>
    <property type="molecule type" value="Genomic_DNA"/>
</dbReference>
<feature type="transmembrane region" description="Helical" evidence="1">
    <location>
        <begin position="130"/>
        <end position="155"/>
    </location>
</feature>
<evidence type="ECO:0000313" key="3">
    <source>
        <dbReference type="EMBL" id="QCC77441.1"/>
    </source>
</evidence>
<reference evidence="3" key="4">
    <citation type="submission" date="2019-03" db="EMBL/GenBank/DDBJ databases">
        <authorList>
            <person name="Huang Y."/>
        </authorList>
    </citation>
    <scope>NUCLEOTIDE SEQUENCE</scope>
    <source>
        <strain evidence="3">JCM 16608</strain>
    </source>
</reference>
<feature type="transmembrane region" description="Helical" evidence="1">
    <location>
        <begin position="456"/>
        <end position="479"/>
    </location>
</feature>
<feature type="transmembrane region" description="Helical" evidence="1">
    <location>
        <begin position="412"/>
        <end position="436"/>
    </location>
</feature>
<dbReference type="EMBL" id="CP038462">
    <property type="protein sequence ID" value="QCC77441.1"/>
    <property type="molecule type" value="Genomic_DNA"/>
</dbReference>
<feature type="transmembrane region" description="Helical" evidence="1">
    <location>
        <begin position="102"/>
        <end position="124"/>
    </location>
</feature>
<feature type="transmembrane region" description="Helical" evidence="1">
    <location>
        <begin position="485"/>
        <end position="504"/>
    </location>
</feature>
<evidence type="ECO:0000313" key="2">
    <source>
        <dbReference type="EMBL" id="GGD24216.1"/>
    </source>
</evidence>
<reference evidence="3 4" key="1">
    <citation type="journal article" date="2008" name="Int. J. Syst. Evol. Microbiol.">
        <title>Nocardioides daphniae sp. nov., isolated from Daphnia cucullata (Crustacea: Cladocera).</title>
        <authorList>
            <person name="Toth E.M."/>
            <person name="Keki Z."/>
            <person name="Homonnay Z.G."/>
            <person name="Borsodi A.K."/>
            <person name="Marialigeti K."/>
            <person name="Schumann P."/>
        </authorList>
    </citation>
    <scope>NUCLEOTIDE SEQUENCE [LARGE SCALE GENOMIC DNA]</scope>
    <source>
        <strain evidence="3 4">JCM 16608</strain>
    </source>
</reference>
<dbReference type="OrthoDB" id="3483116at2"/>
<proteinExistence type="predicted"/>
<keyword evidence="1" id="KW-0812">Transmembrane</keyword>
<dbReference type="Proteomes" id="UP000630594">
    <property type="component" value="Unassembled WGS sequence"/>
</dbReference>
<dbReference type="AlphaFoldDB" id="A0A4P7UD20"/>
<sequence length="683" mass="74535">MTRVGVLFVHGIGNQAPGSTLRSMGDALLDTMKRWEAARGGSIRIHAVAADTNGPTRLNLDWLRHDRTAIQVTLAESWWADCFTPPSLGQMLRWAPVVAWRALFRLWLFFGLTLAVLLVFSLIFTPAALVAMATLAALAILSVVLPILVVAFYVVARVVPGLRGIAKSMSGWLILADGDAYALVRSPVSFNAMRSRLVADLECLSSECDQIILVAHSQGSVIALETVIARPDLQPHTMFTLGSAIGLLRLSREDPSARVKAACPELRWFNLYSQLDPVSAGPIDADGIHPVEIIVQNGGEPWSAHTTYVSNVDQVIVPIMAAIGFAADGEPFFSTDDVGLMHHAMLDREHRSVRLGERLIELAAMVAASWVLWRWGDLTSSAAWAARTAHLPDWLRHEVASTSDETWQRGTLAGVAAVAGVIAYAVVVLTPLHSALHRRGERRLLERMAPPRRLDLAALPYGLAQLPLLALIACVAIHANHERDQVIALLATCAGAVMIGFSLVRPVETGLPAAAATPLWPAYRHRLARGAHNAANWEATQHQLAFLSWVTEQICAGRSDAALQIIERPRYADLVAEDVTVLRVFALHRHDAATTWEGGYEAFVTQDRDTPTPPRALAFLLCADADFPPPDAEALLIRPENLPPPTSELDEWMGRIVPLNFLAEHCQRSSLDELLLTVERLGS</sequence>
<evidence type="ECO:0008006" key="6">
    <source>
        <dbReference type="Google" id="ProtNLM"/>
    </source>
</evidence>
<accession>A0A4P7UD20</accession>
<name>A0A4P7UD20_9ACTN</name>
<keyword evidence="1" id="KW-1133">Transmembrane helix</keyword>
<evidence type="ECO:0000256" key="1">
    <source>
        <dbReference type="SAM" id="Phobius"/>
    </source>
</evidence>
<dbReference type="RefSeq" id="WP_135832486.1">
    <property type="nucleotide sequence ID" value="NZ_BMCK01000004.1"/>
</dbReference>
<reference evidence="5" key="3">
    <citation type="journal article" date="2019" name="Int. J. Syst. Evol. Microbiol.">
        <title>The Global Catalogue of Microorganisms (GCM) 10K type strain sequencing project: providing services to taxonomists for standard genome sequencing and annotation.</title>
        <authorList>
            <consortium name="The Broad Institute Genomics Platform"/>
            <consortium name="The Broad Institute Genome Sequencing Center for Infectious Disease"/>
            <person name="Wu L."/>
            <person name="Ma J."/>
        </authorList>
    </citation>
    <scope>NUCLEOTIDE SEQUENCE [LARGE SCALE GENOMIC DNA]</scope>
    <source>
        <strain evidence="5">CCM 7403</strain>
    </source>
</reference>
<organism evidence="3 4">
    <name type="scientific">Nocardioides daphniae</name>
    <dbReference type="NCBI Taxonomy" id="402297"/>
    <lineage>
        <taxon>Bacteria</taxon>
        <taxon>Bacillati</taxon>
        <taxon>Actinomycetota</taxon>
        <taxon>Actinomycetes</taxon>
        <taxon>Propionibacteriales</taxon>
        <taxon>Nocardioidaceae</taxon>
        <taxon>Nocardioides</taxon>
    </lineage>
</organism>
<protein>
    <recommendedName>
        <fullName evidence="6">Alpha/beta hydrolase</fullName>
    </recommendedName>
</protein>
<reference evidence="2" key="5">
    <citation type="submission" date="2024-05" db="EMBL/GenBank/DDBJ databases">
        <authorList>
            <person name="Sun Q."/>
            <person name="Sedlacek I."/>
        </authorList>
    </citation>
    <scope>NUCLEOTIDE SEQUENCE</scope>
    <source>
        <strain evidence="2">CCM 7403</strain>
    </source>
</reference>
<reference evidence="2" key="2">
    <citation type="journal article" date="2014" name="Int. J. Syst. Evol. Microbiol.">
        <title>Complete genome of a new Firmicutes species belonging to the dominant human colonic microbiota ('Ruminococcus bicirculans') reveals two chromosomes and a selective capacity to utilize plant glucans.</title>
        <authorList>
            <consortium name="NISC Comparative Sequencing Program"/>
            <person name="Wegmann U."/>
            <person name="Louis P."/>
            <person name="Goesmann A."/>
            <person name="Henrissat B."/>
            <person name="Duncan S.H."/>
            <person name="Flint H.J."/>
        </authorList>
    </citation>
    <scope>NUCLEOTIDE SEQUENCE</scope>
    <source>
        <strain evidence="2">CCM 7403</strain>
    </source>
</reference>
<gene>
    <name evidence="3" type="ORF">E2C04_10070</name>
    <name evidence="2" type="ORF">GCM10007231_24190</name>
</gene>
<keyword evidence="5" id="KW-1185">Reference proteome</keyword>
<keyword evidence="1" id="KW-0472">Membrane</keyword>
<evidence type="ECO:0000313" key="4">
    <source>
        <dbReference type="Proteomes" id="UP000297025"/>
    </source>
</evidence>
<dbReference type="Proteomes" id="UP000297025">
    <property type="component" value="Chromosome"/>
</dbReference>
<dbReference type="SUPFAM" id="SSF53474">
    <property type="entry name" value="alpha/beta-Hydrolases"/>
    <property type="match status" value="1"/>
</dbReference>
<dbReference type="InterPro" id="IPR029058">
    <property type="entry name" value="AB_hydrolase_fold"/>
</dbReference>
<evidence type="ECO:0000313" key="5">
    <source>
        <dbReference type="Proteomes" id="UP000630594"/>
    </source>
</evidence>
<dbReference type="KEGG" id="ndp:E2C04_10070"/>